<reference evidence="1" key="2">
    <citation type="journal article" date="2012" name="Environ. Microbiol.">
        <title>Genomic content of uncultured Bacteroidetes from contrasting oceanic provinces in the North Atlantic Ocean.</title>
        <authorList>
            <person name="Gomez-Pereira P.R."/>
            <person name="Schuler M."/>
            <person name="Fuchs B.M."/>
            <person name="Bennke C."/>
            <person name="Teeling H."/>
            <person name="Waldmann J."/>
            <person name="Richter M."/>
            <person name="Barbe V."/>
            <person name="Bataille E."/>
            <person name="Glockner F.O."/>
            <person name="Amann R."/>
        </authorList>
    </citation>
    <scope>NUCLEOTIDE SEQUENCE</scope>
</reference>
<gene>
    <name evidence="1" type="ORF">S18_870_0011</name>
</gene>
<organism evidence="1">
    <name type="scientific">uncultured Flavobacteriia bacterium</name>
    <dbReference type="NCBI Taxonomy" id="212695"/>
    <lineage>
        <taxon>Bacteria</taxon>
        <taxon>Pseudomonadati</taxon>
        <taxon>Bacteroidota</taxon>
        <taxon>Flavobacteriia</taxon>
        <taxon>environmental samples</taxon>
    </lineage>
</organism>
<dbReference type="EMBL" id="FQ032825">
    <property type="protein sequence ID" value="CBL87488.1"/>
    <property type="molecule type" value="Genomic_DNA"/>
</dbReference>
<sequence length="183" mass="21792">MLSFFKLSRKKKEKLEITISKYVKSINDVIDSGFIEIKEFINENNNLDMSPGIKDDDIRWFRIIIILGNISELKNHFEESQVSKMKDMIIENSLSYFNRNSSITIDHFIDYDSFFNQLISIHDSSAKAMAYAIFEKYEINKCQVDLFRRKNEPNPVFIHELKNLLSHFLWNWSDYLKKFKVSI</sequence>
<name>F4MMX5_9BACT</name>
<reference evidence="1" key="1">
    <citation type="submission" date="2010-05" db="EMBL/GenBank/DDBJ databases">
        <authorList>
            <person name="Genoscope - CEA"/>
        </authorList>
    </citation>
    <scope>NUCLEOTIDE SEQUENCE</scope>
</reference>
<accession>F4MMX5</accession>
<evidence type="ECO:0000313" key="1">
    <source>
        <dbReference type="EMBL" id="CBL87488.1"/>
    </source>
</evidence>
<protein>
    <submittedName>
        <fullName evidence="1">Uncharacterized protein</fullName>
    </submittedName>
</protein>
<proteinExistence type="predicted"/>
<dbReference type="AlphaFoldDB" id="F4MMX5"/>